<reference evidence="1 2" key="1">
    <citation type="submission" date="2013-08" db="EMBL/GenBank/DDBJ databases">
        <authorList>
            <person name="Weinstock G."/>
            <person name="Sodergren E."/>
            <person name="Wylie T."/>
            <person name="Fulton L."/>
            <person name="Fulton R."/>
            <person name="Fronick C."/>
            <person name="O'Laughlin M."/>
            <person name="Godfrey J."/>
            <person name="Miner T."/>
            <person name="Herter B."/>
            <person name="Appelbaum E."/>
            <person name="Cordes M."/>
            <person name="Lek S."/>
            <person name="Wollam A."/>
            <person name="Pepin K.H."/>
            <person name="Palsikar V.B."/>
            <person name="Mitreva M."/>
            <person name="Wilson R.K."/>
        </authorList>
    </citation>
    <scope>NUCLEOTIDE SEQUENCE [LARGE SCALE GENOMIC DNA]</scope>
    <source>
        <strain evidence="1 2">ATCC 15930</strain>
    </source>
</reference>
<dbReference type="Proteomes" id="UP000027442">
    <property type="component" value="Unassembled WGS sequence"/>
</dbReference>
<comment type="caution">
    <text evidence="1">The sequence shown here is derived from an EMBL/GenBank/DDBJ whole genome shotgun (WGS) entry which is preliminary data.</text>
</comment>
<evidence type="ECO:0000313" key="2">
    <source>
        <dbReference type="Proteomes" id="UP000027442"/>
    </source>
</evidence>
<proteinExistence type="predicted"/>
<accession>A0A069QT36</accession>
<dbReference type="AlphaFoldDB" id="A0A069QT36"/>
<evidence type="ECO:0000313" key="1">
    <source>
        <dbReference type="EMBL" id="KDR53016.1"/>
    </source>
</evidence>
<sequence>MLFYLLPWPTKLQNLFFRNKIIAKFARIKPHEEADKKTANKVFNSKHHLQ</sequence>
<organism evidence="1 2">
    <name type="scientific">Hoylesella loescheii DSM 19665 = JCM 12249 = ATCC 15930</name>
    <dbReference type="NCBI Taxonomy" id="1122985"/>
    <lineage>
        <taxon>Bacteria</taxon>
        <taxon>Pseudomonadati</taxon>
        <taxon>Bacteroidota</taxon>
        <taxon>Bacteroidia</taxon>
        <taxon>Bacteroidales</taxon>
        <taxon>Prevotellaceae</taxon>
        <taxon>Hoylesella</taxon>
    </lineage>
</organism>
<keyword evidence="2" id="KW-1185">Reference proteome</keyword>
<gene>
    <name evidence="1" type="ORF">HMPREF1991_00887</name>
</gene>
<protein>
    <submittedName>
        <fullName evidence="1">Uncharacterized protein</fullName>
    </submittedName>
</protein>
<dbReference type="HOGENOM" id="CLU_3121180_0_0_10"/>
<name>A0A069QT36_HOYLO</name>
<dbReference type="EMBL" id="JNGW01000034">
    <property type="protein sequence ID" value="KDR53016.1"/>
    <property type="molecule type" value="Genomic_DNA"/>
</dbReference>